<protein>
    <submittedName>
        <fullName evidence="2">SLC8A</fullName>
    </submittedName>
</protein>
<comment type="caution">
    <text evidence="2">The sequence shown here is derived from an EMBL/GenBank/DDBJ whole genome shotgun (WGS) entry which is preliminary data.</text>
</comment>
<dbReference type="Proteomes" id="UP000683360">
    <property type="component" value="Unassembled WGS sequence"/>
</dbReference>
<dbReference type="EMBL" id="CAJPWZ010002508">
    <property type="protein sequence ID" value="CAG2239252.1"/>
    <property type="molecule type" value="Genomic_DNA"/>
</dbReference>
<keyword evidence="3" id="KW-1185">Reference proteome</keyword>
<proteinExistence type="predicted"/>
<reference evidence="2" key="1">
    <citation type="submission" date="2021-03" db="EMBL/GenBank/DDBJ databases">
        <authorList>
            <person name="Bekaert M."/>
        </authorList>
    </citation>
    <scope>NUCLEOTIDE SEQUENCE</scope>
</reference>
<name>A0A8S3U1P4_MYTED</name>
<keyword evidence="1" id="KW-0813">Transport</keyword>
<dbReference type="GO" id="GO:0030001">
    <property type="term" value="P:metal ion transport"/>
    <property type="evidence" value="ECO:0007669"/>
    <property type="project" value="TreeGrafter"/>
</dbReference>
<sequence length="194" mass="22186">MQMNPGGFRILRVKVWNNTVANLSLLAFGTGAPEILLSCIEIIFNNLGGRTWTKYYSKLAAFNLLKLSLASALCIPDDEVRRVKTEKGDEESQALDRDSDDEDNAEIIEWKKRLSPMVRTSGADGHVSVKWSTKDILSLFLVLTTKAARENLKFDHGETTKTTYYLSMIVRKRDEFQITETMMVELYWEKSPRQ</sequence>
<dbReference type="PANTHER" id="PTHR11878:SF65">
    <property type="entry name" value="NA_CA-EXCHANGE PROTEIN, ISOFORM G"/>
    <property type="match status" value="1"/>
</dbReference>
<keyword evidence="1" id="KW-0406">Ion transport</keyword>
<dbReference type="InterPro" id="IPR051171">
    <property type="entry name" value="CaCA"/>
</dbReference>
<dbReference type="GO" id="GO:0016020">
    <property type="term" value="C:membrane"/>
    <property type="evidence" value="ECO:0007669"/>
    <property type="project" value="TreeGrafter"/>
</dbReference>
<evidence type="ECO:0000313" key="2">
    <source>
        <dbReference type="EMBL" id="CAG2239252.1"/>
    </source>
</evidence>
<accession>A0A8S3U1P4</accession>
<dbReference type="OrthoDB" id="418484at2759"/>
<dbReference type="PANTHER" id="PTHR11878">
    <property type="entry name" value="SODIUM/CALCIUM EXCHANGER"/>
    <property type="match status" value="1"/>
</dbReference>
<evidence type="ECO:0000313" key="3">
    <source>
        <dbReference type="Proteomes" id="UP000683360"/>
    </source>
</evidence>
<evidence type="ECO:0000256" key="1">
    <source>
        <dbReference type="ARBA" id="ARBA00023065"/>
    </source>
</evidence>
<dbReference type="AlphaFoldDB" id="A0A8S3U1P4"/>
<gene>
    <name evidence="2" type="ORF">MEDL_51578</name>
</gene>
<organism evidence="2 3">
    <name type="scientific">Mytilus edulis</name>
    <name type="common">Blue mussel</name>
    <dbReference type="NCBI Taxonomy" id="6550"/>
    <lineage>
        <taxon>Eukaryota</taxon>
        <taxon>Metazoa</taxon>
        <taxon>Spiralia</taxon>
        <taxon>Lophotrochozoa</taxon>
        <taxon>Mollusca</taxon>
        <taxon>Bivalvia</taxon>
        <taxon>Autobranchia</taxon>
        <taxon>Pteriomorphia</taxon>
        <taxon>Mytilida</taxon>
        <taxon>Mytiloidea</taxon>
        <taxon>Mytilidae</taxon>
        <taxon>Mytilinae</taxon>
        <taxon>Mytilus</taxon>
    </lineage>
</organism>